<dbReference type="Pfam" id="PF01529">
    <property type="entry name" value="DHHC"/>
    <property type="match status" value="1"/>
</dbReference>
<sequence length="369" mass="42429">MLLLGLVIVAFGALVAIFILGDQPRFRGTWIHSLYLTLTRASGRLTRWVGIILDENPAVGSLLRWLVPVFYCCIVTFCIYLFFANVYGKLPPEIKGSLFHHLWIFMSIACVAASTTMVTFVDPGTATASNVDLATSLFPANGLIFFEKRCSTCNLQKPARSKHCSTCNKCVLLYDHHCLWVNNCIGLRNYRWFMAYLVLNINMMFNGGILCFLELRYQRHLHYQNWGWWALITRTTEYNRIAGILTILTALFVPITSIFTILHLRYLYLGITTNEAGKWGEIEHLVGLNALVYIVEKGQYAERATMRDADGSFTRAYLSLDDEIVLFTEKEESRYTIRRIQLMETDLDNIYDKGFWNNFKERVLTIAQI</sequence>
<evidence type="ECO:0000256" key="9">
    <source>
        <dbReference type="ARBA" id="ARBA00023315"/>
    </source>
</evidence>
<dbReference type="GO" id="GO:0005794">
    <property type="term" value="C:Golgi apparatus"/>
    <property type="evidence" value="ECO:0007669"/>
    <property type="project" value="TreeGrafter"/>
</dbReference>
<evidence type="ECO:0000256" key="3">
    <source>
        <dbReference type="ARBA" id="ARBA00022692"/>
    </source>
</evidence>
<evidence type="ECO:0000256" key="12">
    <source>
        <dbReference type="RuleBase" id="RU079119"/>
    </source>
</evidence>
<dbReference type="VEuPathDB" id="FungiDB:CJI96_0001986"/>
<keyword evidence="8" id="KW-0449">Lipoprotein</keyword>
<gene>
    <name evidence="14" type="ORF">QG37_01697</name>
</gene>
<keyword evidence="9 12" id="KW-0012">Acyltransferase</keyword>
<dbReference type="GO" id="GO:0005789">
    <property type="term" value="C:endoplasmic reticulum membrane"/>
    <property type="evidence" value="ECO:0007669"/>
    <property type="project" value="UniProtKB-SubCell"/>
</dbReference>
<comment type="caution">
    <text evidence="14">The sequence shown here is derived from an EMBL/GenBank/DDBJ whole genome shotgun (WGS) entry which is preliminary data.</text>
</comment>
<dbReference type="Proteomes" id="UP000037122">
    <property type="component" value="Unassembled WGS sequence"/>
</dbReference>
<evidence type="ECO:0000313" key="15">
    <source>
        <dbReference type="Proteomes" id="UP000037122"/>
    </source>
</evidence>
<name>A0A0L0P384_CANAR</name>
<dbReference type="InterPro" id="IPR039859">
    <property type="entry name" value="PFA4/ZDH16/20/ERF2-like"/>
</dbReference>
<dbReference type="VEuPathDB" id="FungiDB:QG37_01697"/>
<comment type="domain">
    <text evidence="12">The DHHC domain is required for palmitoyltransferase activity.</text>
</comment>
<organism evidence="14 15">
    <name type="scientific">Candidozyma auris</name>
    <name type="common">Yeast</name>
    <name type="synonym">Candida auris</name>
    <dbReference type="NCBI Taxonomy" id="498019"/>
    <lineage>
        <taxon>Eukaryota</taxon>
        <taxon>Fungi</taxon>
        <taxon>Dikarya</taxon>
        <taxon>Ascomycota</taxon>
        <taxon>Saccharomycotina</taxon>
        <taxon>Pichiomycetes</taxon>
        <taxon>Metschnikowiaceae</taxon>
        <taxon>Candidozyma</taxon>
    </lineage>
</organism>
<feature type="transmembrane region" description="Helical" evidence="12">
    <location>
        <begin position="98"/>
        <end position="121"/>
    </location>
</feature>
<dbReference type="VEuPathDB" id="FungiDB:CJJ07_001723"/>
<keyword evidence="7" id="KW-0564">Palmitate</keyword>
<feature type="domain" description="Palmitoyltransferase DHHC" evidence="13">
    <location>
        <begin position="147"/>
        <end position="278"/>
    </location>
</feature>
<dbReference type="VEuPathDB" id="FungiDB:CJJ09_000624"/>
<evidence type="ECO:0000256" key="1">
    <source>
        <dbReference type="ARBA" id="ARBA00004477"/>
    </source>
</evidence>
<dbReference type="GO" id="GO:0006612">
    <property type="term" value="P:protein targeting to membrane"/>
    <property type="evidence" value="ECO:0007669"/>
    <property type="project" value="TreeGrafter"/>
</dbReference>
<comment type="subcellular location">
    <subcellularLocation>
        <location evidence="1">Endoplasmic reticulum membrane</location>
        <topology evidence="1">Multi-pass membrane protein</topology>
    </subcellularLocation>
</comment>
<dbReference type="PROSITE" id="PS50216">
    <property type="entry name" value="DHHC"/>
    <property type="match status" value="1"/>
</dbReference>
<evidence type="ECO:0000313" key="14">
    <source>
        <dbReference type="EMBL" id="KNE00832.1"/>
    </source>
</evidence>
<evidence type="ECO:0000256" key="5">
    <source>
        <dbReference type="ARBA" id="ARBA00022989"/>
    </source>
</evidence>
<dbReference type="VEuPathDB" id="FungiDB:CJI97_003556"/>
<proteinExistence type="inferred from homology"/>
<evidence type="ECO:0000256" key="10">
    <source>
        <dbReference type="ARBA" id="ARBA00038463"/>
    </source>
</evidence>
<evidence type="ECO:0000256" key="4">
    <source>
        <dbReference type="ARBA" id="ARBA00022824"/>
    </source>
</evidence>
<evidence type="ECO:0000259" key="13">
    <source>
        <dbReference type="Pfam" id="PF01529"/>
    </source>
</evidence>
<accession>A0A0L0P384</accession>
<protein>
    <recommendedName>
        <fullName evidence="12">Palmitoyltransferase</fullName>
        <ecNumber evidence="12">2.3.1.225</ecNumber>
    </recommendedName>
</protein>
<feature type="transmembrane region" description="Helical" evidence="12">
    <location>
        <begin position="65"/>
        <end position="86"/>
    </location>
</feature>
<keyword evidence="2 12" id="KW-0808">Transferase</keyword>
<keyword evidence="3 12" id="KW-0812">Transmembrane</keyword>
<dbReference type="EMBL" id="LGST01000016">
    <property type="protein sequence ID" value="KNE00832.1"/>
    <property type="molecule type" value="Genomic_DNA"/>
</dbReference>
<evidence type="ECO:0000256" key="2">
    <source>
        <dbReference type="ARBA" id="ARBA00022679"/>
    </source>
</evidence>
<dbReference type="EC" id="2.3.1.225" evidence="12"/>
<keyword evidence="4" id="KW-0256">Endoplasmic reticulum</keyword>
<keyword evidence="6 12" id="KW-0472">Membrane</keyword>
<dbReference type="InterPro" id="IPR001594">
    <property type="entry name" value="Palmitoyltrfase_DHHC"/>
</dbReference>
<reference evidence="15" key="1">
    <citation type="journal article" date="2015" name="BMC Genomics">
        <title>Draft genome of a commonly misdiagnosed multidrug resistant pathogen Candida auris.</title>
        <authorList>
            <person name="Chatterjee S."/>
            <person name="Alampalli S.V."/>
            <person name="Nageshan R.K."/>
            <person name="Chettiar S.T."/>
            <person name="Joshi S."/>
            <person name="Tatu U.S."/>
        </authorList>
    </citation>
    <scope>NUCLEOTIDE SEQUENCE [LARGE SCALE GENOMIC DNA]</scope>
    <source>
        <strain evidence="15">6684</strain>
    </source>
</reference>
<comment type="similarity">
    <text evidence="10">Belongs to the DHHC palmitoyltransferase family. SWF1 subfamily.</text>
</comment>
<evidence type="ECO:0000256" key="6">
    <source>
        <dbReference type="ARBA" id="ARBA00023136"/>
    </source>
</evidence>
<dbReference type="PANTHER" id="PTHR22883:SF489">
    <property type="entry name" value="PALMITOYLTRANSFERASE SWF1"/>
    <property type="match status" value="1"/>
</dbReference>
<comment type="catalytic activity">
    <reaction evidence="11 12">
        <text>L-cysteinyl-[protein] + hexadecanoyl-CoA = S-hexadecanoyl-L-cysteinyl-[protein] + CoA</text>
        <dbReference type="Rhea" id="RHEA:36683"/>
        <dbReference type="Rhea" id="RHEA-COMP:10131"/>
        <dbReference type="Rhea" id="RHEA-COMP:11032"/>
        <dbReference type="ChEBI" id="CHEBI:29950"/>
        <dbReference type="ChEBI" id="CHEBI:57287"/>
        <dbReference type="ChEBI" id="CHEBI:57379"/>
        <dbReference type="ChEBI" id="CHEBI:74151"/>
        <dbReference type="EC" id="2.3.1.225"/>
    </reaction>
</comment>
<dbReference type="GO" id="GO:0019706">
    <property type="term" value="F:protein-cysteine S-palmitoyltransferase activity"/>
    <property type="evidence" value="ECO:0007669"/>
    <property type="project" value="UniProtKB-EC"/>
</dbReference>
<dbReference type="PANTHER" id="PTHR22883">
    <property type="entry name" value="ZINC FINGER DHHC DOMAIN CONTAINING PROTEIN"/>
    <property type="match status" value="1"/>
</dbReference>
<keyword evidence="5 12" id="KW-1133">Transmembrane helix</keyword>
<dbReference type="VEuPathDB" id="FungiDB:B9J08_003482"/>
<dbReference type="AlphaFoldDB" id="A0A0L0P384"/>
<evidence type="ECO:0000256" key="7">
    <source>
        <dbReference type="ARBA" id="ARBA00023139"/>
    </source>
</evidence>
<feature type="transmembrane region" description="Helical" evidence="12">
    <location>
        <begin position="193"/>
        <end position="213"/>
    </location>
</feature>
<feature type="transmembrane region" description="Helical" evidence="12">
    <location>
        <begin position="241"/>
        <end position="264"/>
    </location>
</feature>
<evidence type="ECO:0000256" key="11">
    <source>
        <dbReference type="ARBA" id="ARBA00048048"/>
    </source>
</evidence>
<evidence type="ECO:0000256" key="8">
    <source>
        <dbReference type="ARBA" id="ARBA00023288"/>
    </source>
</evidence>